<evidence type="ECO:0000313" key="4">
    <source>
        <dbReference type="Ensembl" id="ENSCGRP00001005435.1"/>
    </source>
</evidence>
<feature type="region of interest" description="Disordered" evidence="3">
    <location>
        <begin position="267"/>
        <end position="296"/>
    </location>
</feature>
<protein>
    <submittedName>
        <fullName evidence="4">RIKEN cDNA 2810408A11 gene</fullName>
    </submittedName>
</protein>
<proteinExistence type="inferred from homology"/>
<accession>A0A8C2LKJ9</accession>
<feature type="region of interest" description="Disordered" evidence="3">
    <location>
        <begin position="181"/>
        <end position="206"/>
    </location>
</feature>
<dbReference type="PANTHER" id="PTHR12398">
    <property type="entry name" value="PROTEIN PHOSPHATASE INHIBITOR"/>
    <property type="match status" value="1"/>
</dbReference>
<dbReference type="PANTHER" id="PTHR12398:SF8">
    <property type="entry name" value="RIKEN CDNA 2810408A11 GENE"/>
    <property type="match status" value="1"/>
</dbReference>
<feature type="compositionally biased region" description="Low complexity" evidence="3">
    <location>
        <begin position="279"/>
        <end position="291"/>
    </location>
</feature>
<dbReference type="Pfam" id="PF04979">
    <property type="entry name" value="IPP-2"/>
    <property type="match status" value="1"/>
</dbReference>
<feature type="region of interest" description="Disordered" evidence="3">
    <location>
        <begin position="1"/>
        <end position="162"/>
    </location>
</feature>
<dbReference type="InterPro" id="IPR007062">
    <property type="entry name" value="PPI-2"/>
</dbReference>
<sequence>MEKPESLASVSGLKAESPRGVPRPVPGGVRGIQTDTALPSGVALFRGSGPPLHSGGTVIRSPGPVRPSEGVVTPSSGPSPQLGEAAGSSLGSSKSPGTGTGVMRAPTPGPGEPKGYSSDSSPLSGSTFLHSQNSEERPRSILKNSSSILMKKTSSGEKKSQRWDEMNILATYHPADKDYGFMKADEPSTPYHRCQDEEDLSAGSSLKVTPESLAERFATMDNFLPKVLQYGDNKSSRTADNFAKTYSSDFDKQRKIHYSEGKFLKSQKNPLLANEDDSNGASASISGSNQSVMMDQKPRPLDKAWAGRLATGGKNEAVLVTDSHVLDTNDSATYRNQFPSASDSTTREHLNLHRKEYYSKGRYLRSCSHTEIGEDIEDEEQDSSSGLTCTLFSRGNESQVVSNCWAKGLRCRSPGSSEKEHGSNQNPPSWNGCRCEPGQRQGVLALTKEALGLSG</sequence>
<dbReference type="Ensembl" id="ENSCGRT00001008364.1">
    <property type="protein sequence ID" value="ENSCGRP00001005435.1"/>
    <property type="gene ID" value="ENSCGRG00001007134.1"/>
</dbReference>
<dbReference type="Gene3D" id="6.10.250.1050">
    <property type="match status" value="1"/>
</dbReference>
<dbReference type="AlphaFoldDB" id="A0A8C2LKJ9"/>
<dbReference type="GO" id="GO:0004864">
    <property type="term" value="F:protein phosphatase inhibitor activity"/>
    <property type="evidence" value="ECO:0007669"/>
    <property type="project" value="UniProtKB-KW"/>
</dbReference>
<evidence type="ECO:0000313" key="5">
    <source>
        <dbReference type="Proteomes" id="UP000694386"/>
    </source>
</evidence>
<dbReference type="Proteomes" id="UP000694386">
    <property type="component" value="Unplaced"/>
</dbReference>
<comment type="similarity">
    <text evidence="1">Belongs to the protein phosphatase inhibitor 2 family.</text>
</comment>
<keyword evidence="2" id="KW-0650">Protein phosphatase inhibitor</keyword>
<organism evidence="4 5">
    <name type="scientific">Cricetulus griseus</name>
    <name type="common">Chinese hamster</name>
    <name type="synonym">Cricetulus barabensis griseus</name>
    <dbReference type="NCBI Taxonomy" id="10029"/>
    <lineage>
        <taxon>Eukaryota</taxon>
        <taxon>Metazoa</taxon>
        <taxon>Chordata</taxon>
        <taxon>Craniata</taxon>
        <taxon>Vertebrata</taxon>
        <taxon>Euteleostomi</taxon>
        <taxon>Mammalia</taxon>
        <taxon>Eutheria</taxon>
        <taxon>Euarchontoglires</taxon>
        <taxon>Glires</taxon>
        <taxon>Rodentia</taxon>
        <taxon>Myomorpha</taxon>
        <taxon>Muroidea</taxon>
        <taxon>Cricetidae</taxon>
        <taxon>Cricetinae</taxon>
        <taxon>Cricetulus</taxon>
    </lineage>
</organism>
<name>A0A8C2LKJ9_CRIGR</name>
<dbReference type="GO" id="GO:0009966">
    <property type="term" value="P:regulation of signal transduction"/>
    <property type="evidence" value="ECO:0007669"/>
    <property type="project" value="InterPro"/>
</dbReference>
<feature type="compositionally biased region" description="Low complexity" evidence="3">
    <location>
        <begin position="117"/>
        <end position="126"/>
    </location>
</feature>
<feature type="compositionally biased region" description="Low complexity" evidence="3">
    <location>
        <begin position="87"/>
        <end position="97"/>
    </location>
</feature>
<reference evidence="4" key="1">
    <citation type="submission" date="2025-08" db="UniProtKB">
        <authorList>
            <consortium name="Ensembl"/>
        </authorList>
    </citation>
    <scope>IDENTIFICATION</scope>
</reference>
<evidence type="ECO:0000256" key="3">
    <source>
        <dbReference type="SAM" id="MobiDB-lite"/>
    </source>
</evidence>
<evidence type="ECO:0000256" key="1">
    <source>
        <dbReference type="ARBA" id="ARBA00005472"/>
    </source>
</evidence>
<evidence type="ECO:0000256" key="2">
    <source>
        <dbReference type="ARBA" id="ARBA00023272"/>
    </source>
</evidence>
<reference evidence="4" key="2">
    <citation type="submission" date="2025-09" db="UniProtKB">
        <authorList>
            <consortium name="Ensembl"/>
        </authorList>
    </citation>
    <scope>IDENTIFICATION</scope>
</reference>